<proteinExistence type="predicted"/>
<dbReference type="Proteomes" id="UP000198460">
    <property type="component" value="Unassembled WGS sequence"/>
</dbReference>
<organism evidence="1 2">
    <name type="scientific">Burkholderia singularis</name>
    <dbReference type="NCBI Taxonomy" id="1503053"/>
    <lineage>
        <taxon>Bacteria</taxon>
        <taxon>Pseudomonadati</taxon>
        <taxon>Pseudomonadota</taxon>
        <taxon>Betaproteobacteria</taxon>
        <taxon>Burkholderiales</taxon>
        <taxon>Burkholderiaceae</taxon>
        <taxon>Burkholderia</taxon>
        <taxon>pseudomallei group</taxon>
    </lineage>
</organism>
<protein>
    <submittedName>
        <fullName evidence="1">Uncharacterized protein</fullName>
    </submittedName>
</protein>
<sequence length="66" mass="7413">MRIKRTGSGHAGRRECVYRSLLRIEAKRRKRMNERPPAPHAAMAAAHRRFGLGYGKSLPGSTEPGR</sequence>
<dbReference type="AlphaFoldDB" id="A0A238H6M1"/>
<accession>A0A238H6M1</accession>
<gene>
    <name evidence="1" type="ORF">BSIN_4067</name>
</gene>
<name>A0A238H6M1_9BURK</name>
<reference evidence="1 2" key="1">
    <citation type="submission" date="2017-04" db="EMBL/GenBank/DDBJ databases">
        <authorList>
            <person name="Afonso C.L."/>
            <person name="Miller P.J."/>
            <person name="Scott M.A."/>
            <person name="Spackman E."/>
            <person name="Goraichik I."/>
            <person name="Dimitrov K.M."/>
            <person name="Suarez D.L."/>
            <person name="Swayne D.E."/>
        </authorList>
    </citation>
    <scope>NUCLEOTIDE SEQUENCE [LARGE SCALE GENOMIC DNA]</scope>
    <source>
        <strain evidence="1">LMG 28154</strain>
    </source>
</reference>
<evidence type="ECO:0000313" key="1">
    <source>
        <dbReference type="EMBL" id="SMG01081.1"/>
    </source>
</evidence>
<evidence type="ECO:0000313" key="2">
    <source>
        <dbReference type="Proteomes" id="UP000198460"/>
    </source>
</evidence>
<dbReference type="EMBL" id="FXAN01000066">
    <property type="protein sequence ID" value="SMG01081.1"/>
    <property type="molecule type" value="Genomic_DNA"/>
</dbReference>